<evidence type="ECO:0000256" key="2">
    <source>
        <dbReference type="SAM" id="MobiDB-lite"/>
    </source>
</evidence>
<reference evidence="5" key="1">
    <citation type="submission" date="2017-02" db="UniProtKB">
        <authorList>
            <consortium name="WormBaseParasite"/>
        </authorList>
    </citation>
    <scope>IDENTIFICATION</scope>
</reference>
<feature type="coiled-coil region" evidence="1">
    <location>
        <begin position="75"/>
        <end position="105"/>
    </location>
</feature>
<feature type="region of interest" description="Disordered" evidence="2">
    <location>
        <begin position="544"/>
        <end position="582"/>
    </location>
</feature>
<protein>
    <submittedName>
        <fullName evidence="5">Reverse transcriptase domain-containing protein</fullName>
    </submittedName>
</protein>
<organism evidence="5">
    <name type="scientific">Enterobius vermicularis</name>
    <name type="common">Human pinworm</name>
    <dbReference type="NCBI Taxonomy" id="51028"/>
    <lineage>
        <taxon>Eukaryota</taxon>
        <taxon>Metazoa</taxon>
        <taxon>Ecdysozoa</taxon>
        <taxon>Nematoda</taxon>
        <taxon>Chromadorea</taxon>
        <taxon>Rhabditida</taxon>
        <taxon>Spirurina</taxon>
        <taxon>Oxyuridomorpha</taxon>
        <taxon>Oxyuroidea</taxon>
        <taxon>Oxyuridae</taxon>
        <taxon>Enterobius</taxon>
    </lineage>
</organism>
<evidence type="ECO:0000313" key="3">
    <source>
        <dbReference type="EMBL" id="VDD94324.1"/>
    </source>
</evidence>
<reference evidence="3 4" key="2">
    <citation type="submission" date="2018-10" db="EMBL/GenBank/DDBJ databases">
        <authorList>
            <consortium name="Pathogen Informatics"/>
        </authorList>
    </citation>
    <scope>NUCLEOTIDE SEQUENCE [LARGE SCALE GENOMIC DNA]</scope>
</reference>
<name>A0A0N4VFY4_ENTVE</name>
<keyword evidence="1" id="KW-0175">Coiled coil</keyword>
<gene>
    <name evidence="3" type="ORF">EVEC_LOCUS9075</name>
</gene>
<dbReference type="STRING" id="51028.A0A0N4VFY4"/>
<evidence type="ECO:0000313" key="4">
    <source>
        <dbReference type="Proteomes" id="UP000274131"/>
    </source>
</evidence>
<evidence type="ECO:0000313" key="5">
    <source>
        <dbReference type="WBParaSite" id="EVEC_0000966501-mRNA-1"/>
    </source>
</evidence>
<dbReference type="EMBL" id="UXUI01009797">
    <property type="protein sequence ID" value="VDD94324.1"/>
    <property type="molecule type" value="Genomic_DNA"/>
</dbReference>
<keyword evidence="4" id="KW-1185">Reference proteome</keyword>
<dbReference type="OrthoDB" id="5794013at2759"/>
<feature type="compositionally biased region" description="Basic and acidic residues" evidence="2">
    <location>
        <begin position="387"/>
        <end position="407"/>
    </location>
</feature>
<feature type="compositionally biased region" description="Polar residues" evidence="2">
    <location>
        <begin position="562"/>
        <end position="571"/>
    </location>
</feature>
<evidence type="ECO:0000256" key="1">
    <source>
        <dbReference type="SAM" id="Coils"/>
    </source>
</evidence>
<dbReference type="AlphaFoldDB" id="A0A0N4VFY4"/>
<dbReference type="WBParaSite" id="EVEC_0000966501-mRNA-1">
    <property type="protein sequence ID" value="EVEC_0000966501-mRNA-1"/>
    <property type="gene ID" value="EVEC_0000966501"/>
</dbReference>
<feature type="region of interest" description="Disordered" evidence="2">
    <location>
        <begin position="385"/>
        <end position="407"/>
    </location>
</feature>
<sequence>MTSTIAVIITPDLKLYKKYKDVFSFFEKELDEAYMLCEEYVECETVAKLQERLCVGNSMNPYWLPTSNAPHNKCYEKLKNDYIHLERLERELQNSKLRCVNDTMNANSSYRTAIGQHKLKLPSYLCFTAIFNKYRKLYSYYKHPSALLLSPSPLITEDARCTTSLVGTSKKFKNADGTIIVNRCFQGNRIRKQCGTLRDCCLPIKKCEQMAAKSLIAEEKIARIKAILKKARDCRVGLEVSELKLEDGYFVEKVDIPTTKSTGALRGTDNKPAERVSALGEEVASDVLNMPPDEFVYQTKHEITANKATTVSGNANLNAETDEMLDKGLMIVKFHTKDETYDEETTTVPEPKAVIAQDEELKKRNVGKVDYRKAIVSENKLQPSTVETHDAEAKENTEQKQIDTHNSQRIEDDIKTFNVAYENFKRISKKIKQKETSTSKKDLNELEVETYNALQETAALAGRNCTLSDSKELDQPESRKGVLQSLLKMIQKLYLAVKRLLENEERPAAENYKYDGDKKRNHTGLDHKAPCRANLMRDLTSTKKTQIETSTATSTTEMTTTLPPSAVSSNEGIDAGSGEVPQENSLDNYHVEAVPPNKSDFTQVAHGTVSQCDRYLTCRHQWKIGEKLRDWYAVELKVTGLYCVQKQPLFRQLDRCSMLAVRRNRAFAISTESLLHLSHRCNISQSANFGKLNEINSENTRKLRHCLEVAEKADNNQECSLKNSNIDENLMKSIHHKVYTNERDCYTDVNSLQLACASLRSCCPSFHRCREESSSAATENAILELTAILANENQDCLEKSLNDIENTENADVSKNQNYSRFLPKNRKVEMIQFNNDFYKWFNDNY</sequence>
<accession>A0A0N4VFY4</accession>
<proteinExistence type="predicted"/>
<dbReference type="Proteomes" id="UP000274131">
    <property type="component" value="Unassembled WGS sequence"/>
</dbReference>
<feature type="compositionally biased region" description="Low complexity" evidence="2">
    <location>
        <begin position="547"/>
        <end position="561"/>
    </location>
</feature>